<name>A0A8J5HGL5_ZINOF</name>
<proteinExistence type="predicted"/>
<dbReference type="Proteomes" id="UP000734854">
    <property type="component" value="Unassembled WGS sequence"/>
</dbReference>
<gene>
    <name evidence="1" type="ORF">ZIOFF_018589</name>
</gene>
<reference evidence="1 2" key="1">
    <citation type="submission" date="2020-08" db="EMBL/GenBank/DDBJ databases">
        <title>Plant Genome Project.</title>
        <authorList>
            <person name="Zhang R.-G."/>
        </authorList>
    </citation>
    <scope>NUCLEOTIDE SEQUENCE [LARGE SCALE GENOMIC DNA]</scope>
    <source>
        <tissue evidence="1">Rhizome</tissue>
    </source>
</reference>
<dbReference type="EMBL" id="JACMSC010000005">
    <property type="protein sequence ID" value="KAG6521468.1"/>
    <property type="molecule type" value="Genomic_DNA"/>
</dbReference>
<organism evidence="1 2">
    <name type="scientific">Zingiber officinale</name>
    <name type="common">Ginger</name>
    <name type="synonym">Amomum zingiber</name>
    <dbReference type="NCBI Taxonomy" id="94328"/>
    <lineage>
        <taxon>Eukaryota</taxon>
        <taxon>Viridiplantae</taxon>
        <taxon>Streptophyta</taxon>
        <taxon>Embryophyta</taxon>
        <taxon>Tracheophyta</taxon>
        <taxon>Spermatophyta</taxon>
        <taxon>Magnoliopsida</taxon>
        <taxon>Liliopsida</taxon>
        <taxon>Zingiberales</taxon>
        <taxon>Zingiberaceae</taxon>
        <taxon>Zingiber</taxon>
    </lineage>
</organism>
<dbReference type="AlphaFoldDB" id="A0A8J5HGL5"/>
<sequence length="73" mass="8625">MAPQSGTGTPRIVMLIQDVHNYCGKRAYEDVDETRDDEIDEEEFKKEQNSVTCLIHMLYNDDLEEMLKWELPF</sequence>
<evidence type="ECO:0000313" key="1">
    <source>
        <dbReference type="EMBL" id="KAG6521468.1"/>
    </source>
</evidence>
<keyword evidence="2" id="KW-1185">Reference proteome</keyword>
<accession>A0A8J5HGL5</accession>
<protein>
    <submittedName>
        <fullName evidence="1">Uncharacterized protein</fullName>
    </submittedName>
</protein>
<evidence type="ECO:0000313" key="2">
    <source>
        <dbReference type="Proteomes" id="UP000734854"/>
    </source>
</evidence>
<comment type="caution">
    <text evidence="1">The sequence shown here is derived from an EMBL/GenBank/DDBJ whole genome shotgun (WGS) entry which is preliminary data.</text>
</comment>